<dbReference type="InterPro" id="IPR003729">
    <property type="entry name" value="Bi_nuclease_dom"/>
</dbReference>
<dbReference type="STRING" id="1802158.A2827_00055"/>
<dbReference type="AlphaFoldDB" id="A0A1G2H7Z9"/>
<dbReference type="SUPFAM" id="SSF103256">
    <property type="entry name" value="Hypothetical protein TM0160"/>
    <property type="match status" value="1"/>
</dbReference>
<dbReference type="PROSITE" id="PS51658">
    <property type="entry name" value="BFN"/>
    <property type="match status" value="1"/>
</dbReference>
<dbReference type="Proteomes" id="UP000177932">
    <property type="component" value="Unassembled WGS sequence"/>
</dbReference>
<dbReference type="Gene3D" id="3.10.690.10">
    <property type="entry name" value="Bifunctional nuclease domain"/>
    <property type="match status" value="1"/>
</dbReference>
<protein>
    <recommendedName>
        <fullName evidence="1">BFN domain-containing protein</fullName>
    </recommendedName>
</protein>
<proteinExistence type="predicted"/>
<reference evidence="2 3" key="1">
    <citation type="journal article" date="2016" name="Nat. Commun.">
        <title>Thousands of microbial genomes shed light on interconnected biogeochemical processes in an aquifer system.</title>
        <authorList>
            <person name="Anantharaman K."/>
            <person name="Brown C.T."/>
            <person name="Hug L.A."/>
            <person name="Sharon I."/>
            <person name="Castelle C.J."/>
            <person name="Probst A.J."/>
            <person name="Thomas B.C."/>
            <person name="Singh A."/>
            <person name="Wilkins M.J."/>
            <person name="Karaoz U."/>
            <person name="Brodie E.L."/>
            <person name="Williams K.H."/>
            <person name="Hubbard S.S."/>
            <person name="Banfield J.F."/>
        </authorList>
    </citation>
    <scope>NUCLEOTIDE SEQUENCE [LARGE SCALE GENOMIC DNA]</scope>
</reference>
<dbReference type="EMBL" id="MHOD01000006">
    <property type="protein sequence ID" value="OGZ58479.1"/>
    <property type="molecule type" value="Genomic_DNA"/>
</dbReference>
<sequence>MIRMMVDHIGKKNSNGQLAVILKTEDAESDAVYLLVWIVPYEAYAIVLTFSNRESEVPLIHDLFKSLISSSGVSVERVFIYGVSGDVFISKIFFKNSGNYFELDSRASDGIAIAMRANAPIFVAEKVLNRYGRKKNGQLIRGGSGGDSDRVKRSKKVTDSDIKKMSAFADLIEHLDIDDFIGEKD</sequence>
<dbReference type="GO" id="GO:0004518">
    <property type="term" value="F:nuclease activity"/>
    <property type="evidence" value="ECO:0007669"/>
    <property type="project" value="InterPro"/>
</dbReference>
<feature type="domain" description="BFN" evidence="1">
    <location>
        <begin position="1"/>
        <end position="135"/>
    </location>
</feature>
<gene>
    <name evidence="2" type="ORF">A2827_00055</name>
</gene>
<comment type="caution">
    <text evidence="2">The sequence shown here is derived from an EMBL/GenBank/DDBJ whole genome shotgun (WGS) entry which is preliminary data.</text>
</comment>
<accession>A0A1G2H7Z9</accession>
<evidence type="ECO:0000259" key="1">
    <source>
        <dbReference type="PROSITE" id="PS51658"/>
    </source>
</evidence>
<dbReference type="Pfam" id="PF02577">
    <property type="entry name" value="BFN_dom"/>
    <property type="match status" value="1"/>
</dbReference>
<dbReference type="InterPro" id="IPR036104">
    <property type="entry name" value="BFN_sf"/>
</dbReference>
<name>A0A1G2H7Z9_9BACT</name>
<organism evidence="2 3">
    <name type="scientific">Candidatus Spechtbacteria bacterium RIFCSPHIGHO2_01_FULL_43_30</name>
    <dbReference type="NCBI Taxonomy" id="1802158"/>
    <lineage>
        <taxon>Bacteria</taxon>
        <taxon>Candidatus Spechtiibacteriota</taxon>
    </lineage>
</organism>
<evidence type="ECO:0000313" key="2">
    <source>
        <dbReference type="EMBL" id="OGZ58479.1"/>
    </source>
</evidence>
<evidence type="ECO:0000313" key="3">
    <source>
        <dbReference type="Proteomes" id="UP000177932"/>
    </source>
</evidence>